<evidence type="ECO:0000313" key="2">
    <source>
        <dbReference type="Proteomes" id="UP000215002"/>
    </source>
</evidence>
<organism evidence="1 2">
    <name type="scientific">Mucilaginibacter xinganensis</name>
    <dbReference type="NCBI Taxonomy" id="1234841"/>
    <lineage>
        <taxon>Bacteria</taxon>
        <taxon>Pseudomonadati</taxon>
        <taxon>Bacteroidota</taxon>
        <taxon>Sphingobacteriia</taxon>
        <taxon>Sphingobacteriales</taxon>
        <taxon>Sphingobacteriaceae</taxon>
        <taxon>Mucilaginibacter</taxon>
    </lineage>
</organism>
<proteinExistence type="predicted"/>
<name>A0A223P2S7_9SPHI</name>
<keyword evidence="2" id="KW-1185">Reference proteome</keyword>
<protein>
    <submittedName>
        <fullName evidence="1">Uncharacterized protein</fullName>
    </submittedName>
</protein>
<dbReference type="AlphaFoldDB" id="A0A223P2S7"/>
<gene>
    <name evidence="1" type="ORF">MuYL_4379</name>
</gene>
<accession>A0A223P2S7</accession>
<evidence type="ECO:0000313" key="1">
    <source>
        <dbReference type="EMBL" id="ASU36264.1"/>
    </source>
</evidence>
<reference evidence="1 2" key="1">
    <citation type="submission" date="2017-08" db="EMBL/GenBank/DDBJ databases">
        <title>Complete genome sequence of Mucilaginibacter sp. strain BJC16-A31.</title>
        <authorList>
            <consortium name="Henan University of Science and Technology"/>
            <person name="You X."/>
        </authorList>
    </citation>
    <scope>NUCLEOTIDE SEQUENCE [LARGE SCALE GENOMIC DNA]</scope>
    <source>
        <strain evidence="1 2">BJC16-A31</strain>
    </source>
</reference>
<dbReference type="KEGG" id="muc:MuYL_4379"/>
<dbReference type="EMBL" id="CP022743">
    <property type="protein sequence ID" value="ASU36264.1"/>
    <property type="molecule type" value="Genomic_DNA"/>
</dbReference>
<dbReference type="Proteomes" id="UP000215002">
    <property type="component" value="Chromosome"/>
</dbReference>
<sequence>MLIVVFCVKTVFRSGSLLSLRTKKILMSKKMRLFLEKVIL</sequence>